<sequence length="146" mass="16255">ISLLLTRKVTQLQTLFSRRRPQLELTELILEALKVYQYGKQIYHHEVSLTSLSPLELSLEVNLTIRWHLACLLLVDMIERIEQVNGEMVTSRFPIPNIKMSSASAISAIAKDSLANSQRGASSSLPAGIGDALLNEPWTQILVSAM</sequence>
<comment type="caution">
    <text evidence="1">The sequence shown here is derived from an EMBL/GenBank/DDBJ whole genome shotgun (WGS) entry which is preliminary data.</text>
</comment>
<feature type="non-terminal residue" evidence="1">
    <location>
        <position position="146"/>
    </location>
</feature>
<dbReference type="STRING" id="1182543.W9WCF2"/>
<protein>
    <recommendedName>
        <fullName evidence="3">Transcription factor domain-containing protein</fullName>
    </recommendedName>
</protein>
<dbReference type="GeneID" id="19197341"/>
<reference evidence="1 2" key="1">
    <citation type="submission" date="2013-03" db="EMBL/GenBank/DDBJ databases">
        <title>The Genome Sequence of Cladophialophora psammophila CBS 110553.</title>
        <authorList>
            <consortium name="The Broad Institute Genomics Platform"/>
            <person name="Cuomo C."/>
            <person name="de Hoog S."/>
            <person name="Gorbushina A."/>
            <person name="Walker B."/>
            <person name="Young S.K."/>
            <person name="Zeng Q."/>
            <person name="Gargeya S."/>
            <person name="Fitzgerald M."/>
            <person name="Haas B."/>
            <person name="Abouelleil A."/>
            <person name="Allen A.W."/>
            <person name="Alvarado L."/>
            <person name="Arachchi H.M."/>
            <person name="Berlin A.M."/>
            <person name="Chapman S.B."/>
            <person name="Gainer-Dewar J."/>
            <person name="Goldberg J."/>
            <person name="Griggs A."/>
            <person name="Gujja S."/>
            <person name="Hansen M."/>
            <person name="Howarth C."/>
            <person name="Imamovic A."/>
            <person name="Ireland A."/>
            <person name="Larimer J."/>
            <person name="McCowan C."/>
            <person name="Murphy C."/>
            <person name="Pearson M."/>
            <person name="Poon T.W."/>
            <person name="Priest M."/>
            <person name="Roberts A."/>
            <person name="Saif S."/>
            <person name="Shea T."/>
            <person name="Sisk P."/>
            <person name="Sykes S."/>
            <person name="Wortman J."/>
            <person name="Nusbaum C."/>
            <person name="Birren B."/>
        </authorList>
    </citation>
    <scope>NUCLEOTIDE SEQUENCE [LARGE SCALE GENOMIC DNA]</scope>
    <source>
        <strain evidence="1 2">CBS 110553</strain>
    </source>
</reference>
<feature type="non-terminal residue" evidence="1">
    <location>
        <position position="1"/>
    </location>
</feature>
<dbReference type="EMBL" id="AMGX01000036">
    <property type="protein sequence ID" value="EXJ56199.1"/>
    <property type="molecule type" value="Genomic_DNA"/>
</dbReference>
<evidence type="ECO:0000313" key="1">
    <source>
        <dbReference type="EMBL" id="EXJ56199.1"/>
    </source>
</evidence>
<dbReference type="HOGENOM" id="CLU_1781860_0_0_1"/>
<dbReference type="Proteomes" id="UP000019471">
    <property type="component" value="Unassembled WGS sequence"/>
</dbReference>
<proteinExistence type="predicted"/>
<evidence type="ECO:0000313" key="2">
    <source>
        <dbReference type="Proteomes" id="UP000019471"/>
    </source>
</evidence>
<dbReference type="OrthoDB" id="4137530at2759"/>
<dbReference type="AlphaFoldDB" id="W9WCF2"/>
<organism evidence="1 2">
    <name type="scientific">Cladophialophora psammophila CBS 110553</name>
    <dbReference type="NCBI Taxonomy" id="1182543"/>
    <lineage>
        <taxon>Eukaryota</taxon>
        <taxon>Fungi</taxon>
        <taxon>Dikarya</taxon>
        <taxon>Ascomycota</taxon>
        <taxon>Pezizomycotina</taxon>
        <taxon>Eurotiomycetes</taxon>
        <taxon>Chaetothyriomycetidae</taxon>
        <taxon>Chaetothyriales</taxon>
        <taxon>Herpotrichiellaceae</taxon>
        <taxon>Cladophialophora</taxon>
    </lineage>
</organism>
<dbReference type="RefSeq" id="XP_007751414.1">
    <property type="nucleotide sequence ID" value="XM_007753224.1"/>
</dbReference>
<evidence type="ECO:0008006" key="3">
    <source>
        <dbReference type="Google" id="ProtNLM"/>
    </source>
</evidence>
<accession>W9WCF2</accession>
<name>W9WCF2_9EURO</name>
<gene>
    <name evidence="1" type="ORF">A1O5_12655</name>
</gene>
<keyword evidence="2" id="KW-1185">Reference proteome</keyword>